<comment type="caution">
    <text evidence="1">The sequence shown here is derived from an EMBL/GenBank/DDBJ whole genome shotgun (WGS) entry which is preliminary data.</text>
</comment>
<evidence type="ECO:0000313" key="1">
    <source>
        <dbReference type="EMBL" id="MCW3806010.1"/>
    </source>
</evidence>
<dbReference type="RefSeq" id="WP_301199382.1">
    <property type="nucleotide sequence ID" value="NZ_JAPDPI010000018.1"/>
</dbReference>
<dbReference type="AlphaFoldDB" id="A0AAE3ME99"/>
<accession>A0AAE3ME99</accession>
<dbReference type="SUPFAM" id="SSF54060">
    <property type="entry name" value="His-Me finger endonucleases"/>
    <property type="match status" value="1"/>
</dbReference>
<protein>
    <submittedName>
        <fullName evidence="1">HNH endonuclease</fullName>
    </submittedName>
</protein>
<reference evidence="1" key="1">
    <citation type="submission" date="2022-10" db="EMBL/GenBank/DDBJ databases">
        <authorList>
            <person name="Yu W.X."/>
        </authorList>
    </citation>
    <scope>NUCLEOTIDE SEQUENCE</scope>
    <source>
        <strain evidence="1">D04</strain>
    </source>
</reference>
<proteinExistence type="predicted"/>
<dbReference type="Proteomes" id="UP001207408">
    <property type="component" value="Unassembled WGS sequence"/>
</dbReference>
<dbReference type="Gene3D" id="3.90.75.20">
    <property type="match status" value="1"/>
</dbReference>
<keyword evidence="1" id="KW-0255">Endonuclease</keyword>
<name>A0AAE3ME99_9BACT</name>
<gene>
    <name evidence="1" type="ORF">OM074_10255</name>
</gene>
<organism evidence="1 2">
    <name type="scientific">Plebeiibacterium marinum</name>
    <dbReference type="NCBI Taxonomy" id="2992111"/>
    <lineage>
        <taxon>Bacteria</taxon>
        <taxon>Pseudomonadati</taxon>
        <taxon>Bacteroidota</taxon>
        <taxon>Bacteroidia</taxon>
        <taxon>Marinilabiliales</taxon>
        <taxon>Marinilabiliaceae</taxon>
        <taxon>Plebeiibacterium</taxon>
    </lineage>
</organism>
<keyword evidence="2" id="KW-1185">Reference proteome</keyword>
<sequence length="215" mass="24855">MKYKKIKYPGVKEDILVSEDGSVIKYNDEELHQSLIKSPKSRHGYYQVSVKGVVMYVHRLVALAYVVNPKPVSYKMVLHKNCVSTDNRPDNLEWGNQSGLTKNRIKNGLAGAKSLHVRGSSTISYEEAIKIADRLDKGELAKVIAKEYNVSEMSIVRIRKRYCKAKTKAIRYPKEIKENILKLCQHHEPVNIAKITNIPYHTVWRWYRESQLDKK</sequence>
<dbReference type="InterPro" id="IPR044925">
    <property type="entry name" value="His-Me_finger_sf"/>
</dbReference>
<dbReference type="GO" id="GO:0004519">
    <property type="term" value="F:endonuclease activity"/>
    <property type="evidence" value="ECO:0007669"/>
    <property type="project" value="UniProtKB-KW"/>
</dbReference>
<evidence type="ECO:0000313" key="2">
    <source>
        <dbReference type="Proteomes" id="UP001207408"/>
    </source>
</evidence>
<dbReference type="EMBL" id="JAPDPI010000018">
    <property type="protein sequence ID" value="MCW3806010.1"/>
    <property type="molecule type" value="Genomic_DNA"/>
</dbReference>
<keyword evidence="1" id="KW-0540">Nuclease</keyword>
<keyword evidence="1" id="KW-0378">Hydrolase</keyword>